<evidence type="ECO:0000313" key="4">
    <source>
        <dbReference type="Proteomes" id="UP000245802"/>
    </source>
</evidence>
<reference evidence="3 4" key="1">
    <citation type="submission" date="2018-01" db="EMBL/GenBank/DDBJ databases">
        <title>G. obscuriglobus.</title>
        <authorList>
            <person name="Franke J."/>
            <person name="Blomberg W."/>
            <person name="Selmecki A."/>
        </authorList>
    </citation>
    <scope>NUCLEOTIDE SEQUENCE [LARGE SCALE GENOMIC DNA]</scope>
    <source>
        <strain evidence="3 4">DSM 5831</strain>
    </source>
</reference>
<evidence type="ECO:0000256" key="1">
    <source>
        <dbReference type="SAM" id="Phobius"/>
    </source>
</evidence>
<dbReference type="Pfam" id="PF07596">
    <property type="entry name" value="SBP_bac_10"/>
    <property type="match status" value="1"/>
</dbReference>
<accession>A0A2Z3H4J3</accession>
<gene>
    <name evidence="3" type="ORF">C1280_14225</name>
</gene>
<dbReference type="InterPro" id="IPR011453">
    <property type="entry name" value="DUF1559"/>
</dbReference>
<proteinExistence type="predicted"/>
<keyword evidence="4" id="KW-1185">Reference proteome</keyword>
<dbReference type="Pfam" id="PF07963">
    <property type="entry name" value="N_methyl"/>
    <property type="match status" value="1"/>
</dbReference>
<dbReference type="PANTHER" id="PTHR30093:SF2">
    <property type="entry name" value="TYPE II SECRETION SYSTEM PROTEIN H"/>
    <property type="match status" value="1"/>
</dbReference>
<sequence>MSLRSLRSRRGFTLIELLVVIAIIAILIGLLLPAVQKVRSAAARMQSTNNVKQIALSVHSYHDAMSSVPPLADVVAAGKNYASGYYFLLPYLEQSPLYTMGQTNGGVWEGSPNNAGTVKLKMFISPRDPSNPIDVWKESNGGTWGISNYGMNHAIFGVPCSGNTVSKMTLVGITDGTSNTVGFAEQYGKCGLGEPDATSGASPNNYFHKLWAYRTPWRWERGPYFDTRLMSSGMQGTSQGDYSACTPITTSTAAVPQNVPTPAACNPYFVQAMDAAGCVVGMMDGSVRTVPSSVSPTTWVRALWPKDGLVLGDW</sequence>
<dbReference type="NCBIfam" id="TIGR02532">
    <property type="entry name" value="IV_pilin_GFxxxE"/>
    <property type="match status" value="1"/>
</dbReference>
<feature type="domain" description="DUF1559" evidence="2">
    <location>
        <begin position="36"/>
        <end position="295"/>
    </location>
</feature>
<dbReference type="InterPro" id="IPR045584">
    <property type="entry name" value="Pilin-like"/>
</dbReference>
<dbReference type="KEGG" id="gog:C1280_14225"/>
<name>A0A2Z3H4J3_9BACT</name>
<keyword evidence="1" id="KW-1133">Transmembrane helix</keyword>
<feature type="transmembrane region" description="Helical" evidence="1">
    <location>
        <begin position="12"/>
        <end position="35"/>
    </location>
</feature>
<protein>
    <submittedName>
        <fullName evidence="3">DUF1559 domain-containing protein</fullName>
    </submittedName>
</protein>
<dbReference type="Proteomes" id="UP000245802">
    <property type="component" value="Chromosome"/>
</dbReference>
<dbReference type="SUPFAM" id="SSF54523">
    <property type="entry name" value="Pili subunits"/>
    <property type="match status" value="1"/>
</dbReference>
<keyword evidence="1" id="KW-0472">Membrane</keyword>
<evidence type="ECO:0000259" key="2">
    <source>
        <dbReference type="Pfam" id="PF07596"/>
    </source>
</evidence>
<dbReference type="Gene3D" id="3.30.700.10">
    <property type="entry name" value="Glycoprotein, Type 4 Pilin"/>
    <property type="match status" value="1"/>
</dbReference>
<organism evidence="3 4">
    <name type="scientific">Gemmata obscuriglobus</name>
    <dbReference type="NCBI Taxonomy" id="114"/>
    <lineage>
        <taxon>Bacteria</taxon>
        <taxon>Pseudomonadati</taxon>
        <taxon>Planctomycetota</taxon>
        <taxon>Planctomycetia</taxon>
        <taxon>Gemmatales</taxon>
        <taxon>Gemmataceae</taxon>
        <taxon>Gemmata</taxon>
    </lineage>
</organism>
<dbReference type="RefSeq" id="WP_071529323.1">
    <property type="nucleotide sequence ID" value="NZ_CP025958.1"/>
</dbReference>
<dbReference type="EMBL" id="CP025958">
    <property type="protein sequence ID" value="AWM38035.1"/>
    <property type="molecule type" value="Genomic_DNA"/>
</dbReference>
<dbReference type="OrthoDB" id="255848at2"/>
<dbReference type="AlphaFoldDB" id="A0A2Z3H4J3"/>
<keyword evidence="1" id="KW-0812">Transmembrane</keyword>
<dbReference type="PANTHER" id="PTHR30093">
    <property type="entry name" value="GENERAL SECRETION PATHWAY PROTEIN G"/>
    <property type="match status" value="1"/>
</dbReference>
<dbReference type="PROSITE" id="PS00409">
    <property type="entry name" value="PROKAR_NTER_METHYL"/>
    <property type="match status" value="1"/>
</dbReference>
<dbReference type="InterPro" id="IPR012902">
    <property type="entry name" value="N_methyl_site"/>
</dbReference>
<evidence type="ECO:0000313" key="3">
    <source>
        <dbReference type="EMBL" id="AWM38035.1"/>
    </source>
</evidence>